<evidence type="ECO:0000256" key="3">
    <source>
        <dbReference type="PROSITE-ProRule" id="PRU00023"/>
    </source>
</evidence>
<sequence>MGDYLYTWQHQRASVTSLNYLLSTNGTTPLHLAAEFGGAEAVQLLIRCGAEVNAGRSNGQTALFEAAFAGCIDAAKALLQHGADPGKLFGLEYPYLLNGADLFKNPVMAADGVNYSRAAIEQWLVRHDTSPATGARLKSKELYPNHEKREAVSIWRVATGHSGR</sequence>
<protein>
    <submittedName>
        <fullName evidence="5">G9975 protein</fullName>
    </submittedName>
</protein>
<proteinExistence type="predicted"/>
<dbReference type="Gene3D" id="1.25.40.20">
    <property type="entry name" value="Ankyrin repeat-containing domain"/>
    <property type="match status" value="1"/>
</dbReference>
<reference evidence="5 6" key="1">
    <citation type="submission" date="2024-06" db="EMBL/GenBank/DDBJ databases">
        <authorList>
            <person name="Kraege A."/>
            <person name="Thomma B."/>
        </authorList>
    </citation>
    <scope>NUCLEOTIDE SEQUENCE [LARGE SCALE GENOMIC DNA]</scope>
</reference>
<gene>
    <name evidence="5" type="primary">g9975</name>
    <name evidence="5" type="ORF">VP750_LOCUS8977</name>
</gene>
<keyword evidence="6" id="KW-1185">Reference proteome</keyword>
<dbReference type="SMART" id="SM00248">
    <property type="entry name" value="ANK"/>
    <property type="match status" value="2"/>
</dbReference>
<organism evidence="5 6">
    <name type="scientific">Coccomyxa viridis</name>
    <dbReference type="NCBI Taxonomy" id="1274662"/>
    <lineage>
        <taxon>Eukaryota</taxon>
        <taxon>Viridiplantae</taxon>
        <taxon>Chlorophyta</taxon>
        <taxon>core chlorophytes</taxon>
        <taxon>Trebouxiophyceae</taxon>
        <taxon>Trebouxiophyceae incertae sedis</taxon>
        <taxon>Coccomyxaceae</taxon>
        <taxon>Coccomyxa</taxon>
    </lineage>
</organism>
<name>A0ABP1G4D0_9CHLO</name>
<keyword evidence="2 3" id="KW-0040">ANK repeat</keyword>
<dbReference type="Pfam" id="PF04564">
    <property type="entry name" value="U-box"/>
    <property type="match status" value="1"/>
</dbReference>
<dbReference type="SMART" id="SM00504">
    <property type="entry name" value="Ubox"/>
    <property type="match status" value="1"/>
</dbReference>
<comment type="caution">
    <text evidence="5">The sequence shown here is derived from an EMBL/GenBank/DDBJ whole genome shotgun (WGS) entry which is preliminary data.</text>
</comment>
<dbReference type="Gene3D" id="3.30.40.10">
    <property type="entry name" value="Zinc/RING finger domain, C3HC4 (zinc finger)"/>
    <property type="match status" value="1"/>
</dbReference>
<dbReference type="InterPro" id="IPR036770">
    <property type="entry name" value="Ankyrin_rpt-contain_sf"/>
</dbReference>
<evidence type="ECO:0000313" key="6">
    <source>
        <dbReference type="Proteomes" id="UP001497392"/>
    </source>
</evidence>
<feature type="domain" description="U-box" evidence="4">
    <location>
        <begin position="95"/>
        <end position="155"/>
    </location>
</feature>
<dbReference type="Pfam" id="PF12796">
    <property type="entry name" value="Ank_2"/>
    <property type="match status" value="1"/>
</dbReference>
<dbReference type="SUPFAM" id="SSF57850">
    <property type="entry name" value="RING/U-box"/>
    <property type="match status" value="1"/>
</dbReference>
<evidence type="ECO:0000259" key="4">
    <source>
        <dbReference type="SMART" id="SM00504"/>
    </source>
</evidence>
<dbReference type="PROSITE" id="PS50088">
    <property type="entry name" value="ANK_REPEAT"/>
    <property type="match status" value="2"/>
</dbReference>
<feature type="repeat" description="ANK" evidence="3">
    <location>
        <begin position="25"/>
        <end position="57"/>
    </location>
</feature>
<dbReference type="PRINTS" id="PR01415">
    <property type="entry name" value="ANKYRIN"/>
</dbReference>
<dbReference type="SUPFAM" id="SSF48403">
    <property type="entry name" value="Ankyrin repeat"/>
    <property type="match status" value="1"/>
</dbReference>
<evidence type="ECO:0000256" key="2">
    <source>
        <dbReference type="ARBA" id="ARBA00023043"/>
    </source>
</evidence>
<accession>A0ABP1G4D0</accession>
<evidence type="ECO:0000256" key="1">
    <source>
        <dbReference type="ARBA" id="ARBA00022737"/>
    </source>
</evidence>
<feature type="repeat" description="ANK" evidence="3">
    <location>
        <begin position="58"/>
        <end position="84"/>
    </location>
</feature>
<dbReference type="PANTHER" id="PTHR24171">
    <property type="entry name" value="ANKYRIN REPEAT DOMAIN-CONTAINING PROTEIN 39-RELATED"/>
    <property type="match status" value="1"/>
</dbReference>
<dbReference type="InterPro" id="IPR013083">
    <property type="entry name" value="Znf_RING/FYVE/PHD"/>
</dbReference>
<dbReference type="InterPro" id="IPR003613">
    <property type="entry name" value="Ubox_domain"/>
</dbReference>
<evidence type="ECO:0000313" key="5">
    <source>
        <dbReference type="EMBL" id="CAL5227071.1"/>
    </source>
</evidence>
<dbReference type="PROSITE" id="PS50297">
    <property type="entry name" value="ANK_REP_REGION"/>
    <property type="match status" value="2"/>
</dbReference>
<dbReference type="InterPro" id="IPR002110">
    <property type="entry name" value="Ankyrin_rpt"/>
</dbReference>
<keyword evidence="1" id="KW-0677">Repeat</keyword>
<dbReference type="PANTHER" id="PTHR24171:SF9">
    <property type="entry name" value="ANKYRIN REPEAT DOMAIN-CONTAINING PROTEIN 39"/>
    <property type="match status" value="1"/>
</dbReference>
<dbReference type="EMBL" id="CAXHTA020000017">
    <property type="protein sequence ID" value="CAL5227071.1"/>
    <property type="molecule type" value="Genomic_DNA"/>
</dbReference>
<dbReference type="CDD" id="cd16655">
    <property type="entry name" value="RING-Ubox_WDSUB1-like"/>
    <property type="match status" value="1"/>
</dbReference>
<dbReference type="Proteomes" id="UP001497392">
    <property type="component" value="Unassembled WGS sequence"/>
</dbReference>